<dbReference type="EMBL" id="VAHF01000002">
    <property type="protein sequence ID" value="TXG68881.1"/>
    <property type="molecule type" value="Genomic_DNA"/>
</dbReference>
<sequence length="106" mass="12210">MRGTCQSYCWSLPEYAFLECFEFTHESSIQVRETYSEAVKMAIRDHHAAVERGVLFKLLFTTIFEYLQISHDSRLLKVDLSRISGNVVGNANDPRITYLSLESLKS</sequence>
<evidence type="ECO:0000313" key="2">
    <source>
        <dbReference type="Proteomes" id="UP000323000"/>
    </source>
</evidence>
<reference evidence="2" key="1">
    <citation type="journal article" date="2019" name="Gigascience">
        <title>De novo genome assembly of the endangered Acer yangbiense, a plant species with extremely small populations endemic to Yunnan Province, China.</title>
        <authorList>
            <person name="Yang J."/>
            <person name="Wariss H.M."/>
            <person name="Tao L."/>
            <person name="Zhang R."/>
            <person name="Yun Q."/>
            <person name="Hollingsworth P."/>
            <person name="Dao Z."/>
            <person name="Luo G."/>
            <person name="Guo H."/>
            <person name="Ma Y."/>
            <person name="Sun W."/>
        </authorList>
    </citation>
    <scope>NUCLEOTIDE SEQUENCE [LARGE SCALE GENOMIC DNA]</scope>
    <source>
        <strain evidence="2">cv. Malutang</strain>
    </source>
</reference>
<protein>
    <submittedName>
        <fullName evidence="1">Uncharacterized protein</fullName>
    </submittedName>
</protein>
<dbReference type="Proteomes" id="UP000323000">
    <property type="component" value="Chromosome 2"/>
</dbReference>
<name>A0A5C7IIC0_9ROSI</name>
<proteinExistence type="predicted"/>
<organism evidence="1 2">
    <name type="scientific">Acer yangbiense</name>
    <dbReference type="NCBI Taxonomy" id="1000413"/>
    <lineage>
        <taxon>Eukaryota</taxon>
        <taxon>Viridiplantae</taxon>
        <taxon>Streptophyta</taxon>
        <taxon>Embryophyta</taxon>
        <taxon>Tracheophyta</taxon>
        <taxon>Spermatophyta</taxon>
        <taxon>Magnoliopsida</taxon>
        <taxon>eudicotyledons</taxon>
        <taxon>Gunneridae</taxon>
        <taxon>Pentapetalae</taxon>
        <taxon>rosids</taxon>
        <taxon>malvids</taxon>
        <taxon>Sapindales</taxon>
        <taxon>Sapindaceae</taxon>
        <taxon>Hippocastanoideae</taxon>
        <taxon>Acereae</taxon>
        <taxon>Acer</taxon>
    </lineage>
</organism>
<dbReference type="Gene3D" id="3.40.50.10300">
    <property type="entry name" value="CoaB-like"/>
    <property type="match status" value="1"/>
</dbReference>
<gene>
    <name evidence="1" type="ORF">EZV62_003816</name>
</gene>
<evidence type="ECO:0000313" key="1">
    <source>
        <dbReference type="EMBL" id="TXG68881.1"/>
    </source>
</evidence>
<keyword evidence="2" id="KW-1185">Reference proteome</keyword>
<dbReference type="InterPro" id="IPR035929">
    <property type="entry name" value="CoaB-like_sf"/>
</dbReference>
<dbReference type="AlphaFoldDB" id="A0A5C7IIC0"/>
<comment type="caution">
    <text evidence="1">The sequence shown here is derived from an EMBL/GenBank/DDBJ whole genome shotgun (WGS) entry which is preliminary data.</text>
</comment>
<dbReference type="OrthoDB" id="70224at2759"/>
<accession>A0A5C7IIC0</accession>